<feature type="transmembrane region" description="Helical" evidence="6">
    <location>
        <begin position="190"/>
        <end position="212"/>
    </location>
</feature>
<feature type="transmembrane region" description="Helical" evidence="6">
    <location>
        <begin position="348"/>
        <end position="369"/>
    </location>
</feature>
<feature type="domain" description="ComEC/Rec2-related protein" evidence="8">
    <location>
        <begin position="169"/>
        <end position="427"/>
    </location>
</feature>
<evidence type="ECO:0000256" key="3">
    <source>
        <dbReference type="ARBA" id="ARBA00022692"/>
    </source>
</evidence>
<dbReference type="InterPro" id="IPR036866">
    <property type="entry name" value="RibonucZ/Hydroxyglut_hydro"/>
</dbReference>
<dbReference type="Gene3D" id="3.60.15.10">
    <property type="entry name" value="Ribonuclease Z/Hydroxyacylglutathione hydrolase-like"/>
    <property type="match status" value="1"/>
</dbReference>
<feature type="transmembrane region" description="Helical" evidence="6">
    <location>
        <begin position="432"/>
        <end position="449"/>
    </location>
</feature>
<feature type="transmembrane region" description="Helical" evidence="6">
    <location>
        <begin position="381"/>
        <end position="400"/>
    </location>
</feature>
<reference evidence="9" key="1">
    <citation type="submission" date="2020-05" db="EMBL/GenBank/DDBJ databases">
        <authorList>
            <person name="Chiriac C."/>
            <person name="Salcher M."/>
            <person name="Ghai R."/>
            <person name="Kavagutti S V."/>
        </authorList>
    </citation>
    <scope>NUCLEOTIDE SEQUENCE</scope>
</reference>
<dbReference type="PANTHER" id="PTHR30619">
    <property type="entry name" value="DNA INTERNALIZATION/COMPETENCE PROTEIN COMEC/REC2"/>
    <property type="match status" value="1"/>
</dbReference>
<dbReference type="EMBL" id="CAFBLZ010000088">
    <property type="protein sequence ID" value="CAB4887417.1"/>
    <property type="molecule type" value="Genomic_DNA"/>
</dbReference>
<comment type="subcellular location">
    <subcellularLocation>
        <location evidence="1">Cell membrane</location>
        <topology evidence="1">Multi-pass membrane protein</topology>
    </subcellularLocation>
</comment>
<feature type="transmembrane region" description="Helical" evidence="6">
    <location>
        <begin position="219"/>
        <end position="237"/>
    </location>
</feature>
<evidence type="ECO:0000256" key="5">
    <source>
        <dbReference type="ARBA" id="ARBA00023136"/>
    </source>
</evidence>
<evidence type="ECO:0000259" key="7">
    <source>
        <dbReference type="Pfam" id="PF00753"/>
    </source>
</evidence>
<evidence type="ECO:0000259" key="8">
    <source>
        <dbReference type="Pfam" id="PF03772"/>
    </source>
</evidence>
<keyword evidence="3 6" id="KW-0812">Transmembrane</keyword>
<feature type="transmembrane region" description="Helical" evidence="6">
    <location>
        <begin position="289"/>
        <end position="306"/>
    </location>
</feature>
<keyword evidence="5 6" id="KW-0472">Membrane</keyword>
<proteinExistence type="predicted"/>
<feature type="transmembrane region" description="Helical" evidence="6">
    <location>
        <begin position="406"/>
        <end position="425"/>
    </location>
</feature>
<dbReference type="Pfam" id="PF03772">
    <property type="entry name" value="Competence"/>
    <property type="match status" value="1"/>
</dbReference>
<dbReference type="PANTHER" id="PTHR30619:SF1">
    <property type="entry name" value="RECOMBINATION PROTEIN 2"/>
    <property type="match status" value="1"/>
</dbReference>
<feature type="transmembrane region" description="Helical" evidence="6">
    <location>
        <begin position="266"/>
        <end position="283"/>
    </location>
</feature>
<dbReference type="InterPro" id="IPR004477">
    <property type="entry name" value="ComEC_N"/>
</dbReference>
<organism evidence="9">
    <name type="scientific">freshwater metagenome</name>
    <dbReference type="NCBI Taxonomy" id="449393"/>
    <lineage>
        <taxon>unclassified sequences</taxon>
        <taxon>metagenomes</taxon>
        <taxon>ecological metagenomes</taxon>
    </lineage>
</organism>
<protein>
    <submittedName>
        <fullName evidence="9">Unannotated protein</fullName>
    </submittedName>
</protein>
<dbReference type="Pfam" id="PF00753">
    <property type="entry name" value="Lactamase_B"/>
    <property type="match status" value="1"/>
</dbReference>
<evidence type="ECO:0000256" key="6">
    <source>
        <dbReference type="SAM" id="Phobius"/>
    </source>
</evidence>
<accession>A0A6J7EV54</accession>
<evidence type="ECO:0000256" key="2">
    <source>
        <dbReference type="ARBA" id="ARBA00022475"/>
    </source>
</evidence>
<evidence type="ECO:0000313" key="9">
    <source>
        <dbReference type="EMBL" id="CAB4887417.1"/>
    </source>
</evidence>
<feature type="transmembrane region" description="Helical" evidence="6">
    <location>
        <begin position="318"/>
        <end position="342"/>
    </location>
</feature>
<keyword evidence="4 6" id="KW-1133">Transmembrane helix</keyword>
<dbReference type="GO" id="GO:0005886">
    <property type="term" value="C:plasma membrane"/>
    <property type="evidence" value="ECO:0007669"/>
    <property type="project" value="UniProtKB-SubCell"/>
</dbReference>
<name>A0A6J7EV54_9ZZZZ</name>
<gene>
    <name evidence="9" type="ORF">UFOPK3482_00970</name>
</gene>
<dbReference type="NCBIfam" id="TIGR00360">
    <property type="entry name" value="ComEC_N-term"/>
    <property type="match status" value="1"/>
</dbReference>
<feature type="domain" description="Metallo-beta-lactamase" evidence="7">
    <location>
        <begin position="462"/>
        <end position="525"/>
    </location>
</feature>
<dbReference type="SUPFAM" id="SSF56281">
    <property type="entry name" value="Metallo-hydrolase/oxidoreductase"/>
    <property type="match status" value="1"/>
</dbReference>
<evidence type="ECO:0000256" key="1">
    <source>
        <dbReference type="ARBA" id="ARBA00004651"/>
    </source>
</evidence>
<dbReference type="AlphaFoldDB" id="A0A6J7EV54"/>
<keyword evidence="2" id="KW-1003">Cell membrane</keyword>
<evidence type="ECO:0000256" key="4">
    <source>
        <dbReference type="ARBA" id="ARBA00022989"/>
    </source>
</evidence>
<dbReference type="InterPro" id="IPR001279">
    <property type="entry name" value="Metallo-B-lactamas"/>
</dbReference>
<dbReference type="InterPro" id="IPR052159">
    <property type="entry name" value="Competence_DNA_uptake"/>
</dbReference>
<sequence>MAVALIASLALMKFKKSRALVLIFAILLGSSLMSLRQYSLAGSELHQHFGETFTVLARVRTDPVATAPKVLGRNAAQRKYSFLANTSYGPVRVIASKSSVFGLLPGQKISITGTVIKTSEHRVAALIISTSRIHQLAPVSRWAKSLAAIRNGLRAASGAGDVGALIPGMVIGDTAKQSSDFKNDMRRAGLTHLVAVSGANFAIVSAFVLWCMQFVFRKIPTRLVATAIVLASFIALVRPTPSVLRAAAMAAVMLIAMRTRQRGDSLPALGFAIAVVVAIDPWQARDPGFALSVLATAGLLLLAPRITAYLTRWLPEKIAIVLAIPIAALALCLPIIVALSGYISPMSIVANIIAAPFVAPITIVGFIAALISPFSLTGAQFLIFFVKPFAAVITSIARWSAHFPVISLRTGLLGFTVALLFLLLLVVFRKKVLIPLTICALVLLWWGRFPAGDWDLFICDIGQGDAYVLNLQDHRAIVIDVGPDPVLIDKCLRKLHVTTISLLILTHPHADHIAGLSGALKGRKVEAEWFGNIAAGSRARVGQYSIEVLWPQQIGAVDENPNNVSIAAVIKSRDLTLFAAGDIEPPVQEQLRGLVGRVDIYKVAHHGSRFQDLTLMRELAPTLALISVGEGNSYGHPADSTISALTELHAKVLRTDRDGGIAIKVKNHAITFSTENSKPHFISLD</sequence>